<evidence type="ECO:0000313" key="2">
    <source>
        <dbReference type="EMBL" id="ORD94111.1"/>
    </source>
</evidence>
<dbReference type="Proteomes" id="UP000192639">
    <property type="component" value="Unassembled WGS sequence"/>
</dbReference>
<dbReference type="AlphaFoldDB" id="A0A1Y1S6P1"/>
<sequence>MNDVFKKVKDALERCKGNHEVYLSYRDCKGLDLKELLAGFRECLGSICVENRDSLIKAYDATKMLTEMLNRAFFDKYEHVWYKQMKNSVFDIEQYKAIETFIEKDYEKYKAELYENLKGDRNKTHLEIAETLFKKDDLINKADEEHLFRPEMEYNAQVRFIKEYFKNEYFKLEVFYNKLINKRKPTTEELENLEKETILELSCGRVLSRYIMNEQSKILAIKIKAVELARNDFEKMVHLLLDAQCFAKKLCMSLHLDPPTAFIQLIDQKIVAENICKFIQMKIEGKLDTKAVEKRLAKKYTAYKEKLIKDLVNGNQEKLKMSEEIDRFHGYLCTKVESKELQYKILRYAGIEEYKRVDFKTIEEDLSKITTAKEILENHLNRTYWQEELDSSEINEGDLEPLRELAFKKEATLQINKVSLNKKREGSDDNRGLFLFRLLSKVMRNATDKEMYTKMLIFGLVKNMFKNGYTEDDYLKFLACCSEHQKHKLIRVMVEFKNKDENSKYFQHMNEKDVKQKQAENEIRIQNNEIRDALIKKYRLLPINIKDRCSIGSSLMLNNSIFDELRNKKVENSKRLKGPTKSILLMKKCYWPVFVNTQVELANLPKIKKEVADNLKIDNIAIQFNDLMSKVTVKINGDEMHLNLAQFELIQKLLDKKECKVSDNVFVRKQINILKKNKIVEVGKETIKLIKIKAGDFTLKSSYIAGDMEEIKDDTDLYDISIRSVLMAKITAILKRKKSVELSEIEKMDEMTLVNSVVKQLVEKEYAEIDGNNLKYVA</sequence>
<protein>
    <submittedName>
        <fullName evidence="2">Uncharacterized protein</fullName>
    </submittedName>
</protein>
<dbReference type="EMBL" id="LWDP01000032">
    <property type="protein sequence ID" value="ORD94111.1"/>
    <property type="molecule type" value="Genomic_DNA"/>
</dbReference>
<evidence type="ECO:0000313" key="3">
    <source>
        <dbReference type="Proteomes" id="UP000192639"/>
    </source>
</evidence>
<keyword evidence="3" id="KW-1185">Reference proteome</keyword>
<gene>
    <name evidence="2" type="ORF">ECANGB1_1131</name>
</gene>
<proteinExistence type="predicted"/>
<evidence type="ECO:0000256" key="1">
    <source>
        <dbReference type="SAM" id="Coils"/>
    </source>
</evidence>
<accession>A0A1Y1S6P1</accession>
<dbReference type="VEuPathDB" id="MicrosporidiaDB:ECANGB1_1131"/>
<dbReference type="OrthoDB" id="10658270at2759"/>
<reference evidence="2 3" key="1">
    <citation type="journal article" date="2017" name="Environ. Microbiol.">
        <title>Decay of the glycolytic pathway and adaptation to intranuclear parasitism within Enterocytozoonidae microsporidia.</title>
        <authorList>
            <person name="Wiredu Boakye D."/>
            <person name="Jaroenlak P."/>
            <person name="Prachumwat A."/>
            <person name="Williams T.A."/>
            <person name="Bateman K.S."/>
            <person name="Itsathitphaisarn O."/>
            <person name="Sritunyalucksana K."/>
            <person name="Paszkiewicz K.H."/>
            <person name="Moore K.A."/>
            <person name="Stentiford G.D."/>
            <person name="Williams B.A."/>
        </authorList>
    </citation>
    <scope>NUCLEOTIDE SEQUENCE [LARGE SCALE GENOMIC DNA]</scope>
    <source>
        <strain evidence="2 3">GB1</strain>
    </source>
</reference>
<keyword evidence="1" id="KW-0175">Coiled coil</keyword>
<feature type="coiled-coil region" evidence="1">
    <location>
        <begin position="509"/>
        <end position="536"/>
    </location>
</feature>
<name>A0A1Y1S6P1_9MICR</name>
<comment type="caution">
    <text evidence="2">The sequence shown here is derived from an EMBL/GenBank/DDBJ whole genome shotgun (WGS) entry which is preliminary data.</text>
</comment>
<organism evidence="2 3">
    <name type="scientific">Enterospora canceri</name>
    <dbReference type="NCBI Taxonomy" id="1081671"/>
    <lineage>
        <taxon>Eukaryota</taxon>
        <taxon>Fungi</taxon>
        <taxon>Fungi incertae sedis</taxon>
        <taxon>Microsporidia</taxon>
        <taxon>Enterocytozoonidae</taxon>
        <taxon>Enterospora</taxon>
    </lineage>
</organism>